<keyword evidence="7" id="KW-0975">Bacterial flagellum</keyword>
<feature type="transmembrane region" description="Helical" evidence="9">
    <location>
        <begin position="6"/>
        <end position="27"/>
    </location>
</feature>
<comment type="similarity">
    <text evidence="8">Belongs to the FliO/MopB family.</text>
</comment>
<dbReference type="InterPro" id="IPR052205">
    <property type="entry name" value="FliO/MopB"/>
</dbReference>
<evidence type="ECO:0000256" key="9">
    <source>
        <dbReference type="SAM" id="Phobius"/>
    </source>
</evidence>
<dbReference type="AlphaFoldDB" id="A0A3B0SST8"/>
<keyword evidence="4 9" id="KW-0812">Transmembrane</keyword>
<dbReference type="GO" id="GO:0005886">
    <property type="term" value="C:plasma membrane"/>
    <property type="evidence" value="ECO:0007669"/>
    <property type="project" value="UniProtKB-SubCell"/>
</dbReference>
<evidence type="ECO:0000256" key="6">
    <source>
        <dbReference type="ARBA" id="ARBA00023136"/>
    </source>
</evidence>
<name>A0A3B0SST8_9ZZZZ</name>
<dbReference type="InterPro" id="IPR022781">
    <property type="entry name" value="Flagellar_biosynth_FliO"/>
</dbReference>
<evidence type="ECO:0000256" key="8">
    <source>
        <dbReference type="ARBA" id="ARBA00037937"/>
    </source>
</evidence>
<dbReference type="GO" id="GO:0044781">
    <property type="term" value="P:bacterial-type flagellum organization"/>
    <property type="evidence" value="ECO:0007669"/>
    <property type="project" value="InterPro"/>
</dbReference>
<dbReference type="GO" id="GO:0009425">
    <property type="term" value="C:bacterial-type flagellum basal body"/>
    <property type="evidence" value="ECO:0007669"/>
    <property type="project" value="UniProtKB-SubCell"/>
</dbReference>
<evidence type="ECO:0000256" key="1">
    <source>
        <dbReference type="ARBA" id="ARBA00004117"/>
    </source>
</evidence>
<dbReference type="PANTHER" id="PTHR38766">
    <property type="entry name" value="FLAGELLAR PROTEIN FLIO"/>
    <property type="match status" value="1"/>
</dbReference>
<sequence length="125" mass="13306">MVFADFARILFGLTAVIGMIGIAAFAAKKAGLATASGGFVRKRRLRVVETLALDGRRRIAIIKCDDAEHLIVLGANNETVIAHDLDGASDEEDAPAPAENPFATMSDLLKKFRPAENQRAGKDAA</sequence>
<comment type="subcellular location">
    <subcellularLocation>
        <location evidence="1">Bacterial flagellum basal body</location>
    </subcellularLocation>
    <subcellularLocation>
        <location evidence="2">Cell membrane</location>
    </subcellularLocation>
</comment>
<keyword evidence="3" id="KW-1003">Cell membrane</keyword>
<evidence type="ECO:0000256" key="4">
    <source>
        <dbReference type="ARBA" id="ARBA00022692"/>
    </source>
</evidence>
<organism evidence="10">
    <name type="scientific">hydrothermal vent metagenome</name>
    <dbReference type="NCBI Taxonomy" id="652676"/>
    <lineage>
        <taxon>unclassified sequences</taxon>
        <taxon>metagenomes</taxon>
        <taxon>ecological metagenomes</taxon>
    </lineage>
</organism>
<dbReference type="PANTHER" id="PTHR38766:SF1">
    <property type="entry name" value="FLAGELLAR PROTEIN FLIO"/>
    <property type="match status" value="1"/>
</dbReference>
<evidence type="ECO:0000313" key="10">
    <source>
        <dbReference type="EMBL" id="VAW08548.1"/>
    </source>
</evidence>
<proteinExistence type="inferred from homology"/>
<evidence type="ECO:0000256" key="3">
    <source>
        <dbReference type="ARBA" id="ARBA00022475"/>
    </source>
</evidence>
<evidence type="ECO:0000256" key="5">
    <source>
        <dbReference type="ARBA" id="ARBA00022989"/>
    </source>
</evidence>
<evidence type="ECO:0008006" key="11">
    <source>
        <dbReference type="Google" id="ProtNLM"/>
    </source>
</evidence>
<dbReference type="Pfam" id="PF04347">
    <property type="entry name" value="FliO"/>
    <property type="match status" value="1"/>
</dbReference>
<accession>A0A3B0SST8</accession>
<keyword evidence="5 9" id="KW-1133">Transmembrane helix</keyword>
<evidence type="ECO:0000256" key="7">
    <source>
        <dbReference type="ARBA" id="ARBA00023143"/>
    </source>
</evidence>
<dbReference type="EMBL" id="UOEH01000671">
    <property type="protein sequence ID" value="VAW08548.1"/>
    <property type="molecule type" value="Genomic_DNA"/>
</dbReference>
<evidence type="ECO:0000256" key="2">
    <source>
        <dbReference type="ARBA" id="ARBA00004236"/>
    </source>
</evidence>
<gene>
    <name evidence="10" type="ORF">MNBD_ALPHA05-2207</name>
</gene>
<reference evidence="10" key="1">
    <citation type="submission" date="2018-06" db="EMBL/GenBank/DDBJ databases">
        <authorList>
            <person name="Zhirakovskaya E."/>
        </authorList>
    </citation>
    <scope>NUCLEOTIDE SEQUENCE</scope>
</reference>
<keyword evidence="6 9" id="KW-0472">Membrane</keyword>
<protein>
    <recommendedName>
        <fullName evidence="11">Flagellar biosynthesis protein FliO</fullName>
    </recommendedName>
</protein>